<dbReference type="Pfam" id="PF25788">
    <property type="entry name" value="Ig_Rha78A_N"/>
    <property type="match status" value="1"/>
</dbReference>
<evidence type="ECO:0000259" key="8">
    <source>
        <dbReference type="Pfam" id="PF17390"/>
    </source>
</evidence>
<keyword evidence="4" id="KW-0732">Signal</keyword>
<keyword evidence="3" id="KW-0378">Hydrolase</keyword>
<dbReference type="Gene3D" id="2.60.40.10">
    <property type="entry name" value="Immunoglobulins"/>
    <property type="match status" value="1"/>
</dbReference>
<evidence type="ECO:0000259" key="6">
    <source>
        <dbReference type="Pfam" id="PF08531"/>
    </source>
</evidence>
<evidence type="ECO:0000313" key="10">
    <source>
        <dbReference type="Proteomes" id="UP000011885"/>
    </source>
</evidence>
<dbReference type="EC" id="3.2.1.40" evidence="2"/>
<keyword evidence="10" id="KW-1185">Reference proteome</keyword>
<dbReference type="EMBL" id="ANOH01000478">
    <property type="protein sequence ID" value="EMI51847.1"/>
    <property type="molecule type" value="Genomic_DNA"/>
</dbReference>
<reference evidence="9 10" key="1">
    <citation type="journal article" date="2013" name="Mar. Genomics">
        <title>Expression of sulfatases in Rhodopirellula baltica and the diversity of sulfatases in the genus Rhodopirellula.</title>
        <authorList>
            <person name="Wegner C.E."/>
            <person name="Richter-Heitmann T."/>
            <person name="Klindworth A."/>
            <person name="Klockow C."/>
            <person name="Richter M."/>
            <person name="Achstetter T."/>
            <person name="Glockner F.O."/>
            <person name="Harder J."/>
        </authorList>
    </citation>
    <scope>NUCLEOTIDE SEQUENCE [LARGE SCALE GENOMIC DNA]</scope>
    <source>
        <strain evidence="9 10">SM41</strain>
    </source>
</reference>
<dbReference type="InterPro" id="IPR008928">
    <property type="entry name" value="6-hairpin_glycosidase_sf"/>
</dbReference>
<evidence type="ECO:0000259" key="7">
    <source>
        <dbReference type="Pfam" id="PF17389"/>
    </source>
</evidence>
<dbReference type="Gene3D" id="2.60.420.10">
    <property type="entry name" value="Maltose phosphorylase, domain 3"/>
    <property type="match status" value="1"/>
</dbReference>
<dbReference type="PIRSF" id="PIRSF010631">
    <property type="entry name" value="A-rhamnsds"/>
    <property type="match status" value="1"/>
</dbReference>
<dbReference type="InterPro" id="IPR013783">
    <property type="entry name" value="Ig-like_fold"/>
</dbReference>
<comment type="caution">
    <text evidence="9">The sequence shown here is derived from an EMBL/GenBank/DDBJ whole genome shotgun (WGS) entry which is preliminary data.</text>
</comment>
<dbReference type="InterPro" id="IPR013737">
    <property type="entry name" value="Bac_rhamnosid_N"/>
</dbReference>
<evidence type="ECO:0000259" key="5">
    <source>
        <dbReference type="Pfam" id="PF05592"/>
    </source>
</evidence>
<dbReference type="Pfam" id="PF17389">
    <property type="entry name" value="Bac_rhamnosid6H"/>
    <property type="match status" value="1"/>
</dbReference>
<feature type="domain" description="Alpha-L-rhamnosidase C-terminal" evidence="8">
    <location>
        <begin position="840"/>
        <end position="912"/>
    </location>
</feature>
<evidence type="ECO:0000256" key="4">
    <source>
        <dbReference type="SAM" id="SignalP"/>
    </source>
</evidence>
<comment type="catalytic activity">
    <reaction evidence="1">
        <text>Hydrolysis of terminal non-reducing alpha-L-rhamnose residues in alpha-L-rhamnosides.</text>
        <dbReference type="EC" id="3.2.1.40"/>
    </reaction>
</comment>
<dbReference type="PANTHER" id="PTHR33307">
    <property type="entry name" value="ALPHA-RHAMNOSIDASE (EUROFUNG)"/>
    <property type="match status" value="1"/>
</dbReference>
<dbReference type="SUPFAM" id="SSF48208">
    <property type="entry name" value="Six-hairpin glycosidases"/>
    <property type="match status" value="1"/>
</dbReference>
<evidence type="ECO:0000256" key="3">
    <source>
        <dbReference type="ARBA" id="ARBA00022801"/>
    </source>
</evidence>
<name>M5TRN3_9BACT</name>
<evidence type="ECO:0000313" key="9">
    <source>
        <dbReference type="EMBL" id="EMI51847.1"/>
    </source>
</evidence>
<protein>
    <recommendedName>
        <fullName evidence="2">alpha-L-rhamnosidase</fullName>
        <ecNumber evidence="2">3.2.1.40</ecNumber>
    </recommendedName>
</protein>
<dbReference type="InterPro" id="IPR016007">
    <property type="entry name" value="Alpha_rhamnosid"/>
</dbReference>
<feature type="signal peptide" evidence="4">
    <location>
        <begin position="1"/>
        <end position="33"/>
    </location>
</feature>
<dbReference type="InterPro" id="IPR012341">
    <property type="entry name" value="6hp_glycosidase-like_sf"/>
</dbReference>
<dbReference type="Gene3D" id="2.60.120.260">
    <property type="entry name" value="Galactose-binding domain-like"/>
    <property type="match status" value="2"/>
</dbReference>
<dbReference type="PANTHER" id="PTHR33307:SF6">
    <property type="entry name" value="ALPHA-RHAMNOSIDASE (EUROFUNG)-RELATED"/>
    <property type="match status" value="1"/>
</dbReference>
<feature type="domain" description="Alpha-L-rhamnosidase six-hairpin glycosidase" evidence="7">
    <location>
        <begin position="485"/>
        <end position="837"/>
    </location>
</feature>
<dbReference type="Proteomes" id="UP000011885">
    <property type="component" value="Unassembled WGS sequence"/>
</dbReference>
<dbReference type="GO" id="GO:0005975">
    <property type="term" value="P:carbohydrate metabolic process"/>
    <property type="evidence" value="ECO:0007669"/>
    <property type="project" value="InterPro"/>
</dbReference>
<accession>M5TRN3</accession>
<sequence length="953" mass="107512">MLFFINLLNRVICAAAFLLSTSVIGLSENYANATGVHDLRIEHLRDPIQLDCAKPRLSWKIHANDSDRNVMQASYHVLVASRAELLSPEHADLWNSGVVESAQSTLVPYEGEQLRSRQACFWKVRITDNQGRQSAWSDIATWSMALLNPSDWAGSQWIGLKEDTRDSTLASRVNKTLKKELRSHPSPLLRKDVSLAKEIRRAMAYVCGVGYADFFINGKKVGDAVLDPGQTNYAQHTLYVVHDVTDHLSQGNNAVAFWLGNGFYGQNIAFEAKFGYGEPSVRAKLFVEYTDGSSEEIVTDESWKACVSPTVFDNVYWGESYDARREIDGWAHPGLDDSDWQMAVEKQSPCADERLRPQLLPPIKEIKRLDPVAIAQVAPDTWLFDFGKNIAGWIEMEVSQDAGDVIEILPAEVLDKATGRADQRTYGGAPGAPYELIYVCKGDGKETWSPRFTYSGFQYVEISGLCCPPSKDSVSAVFVRSDVERIGTFECSENLLNQQYAASLLSLEGNWHSLPEDCPHREKCGWLGDAHATADLSLYNYDMTTFYRKYIRDIEDSRRKDARLRRVRPDSVGVPTMVAPGKRANRIANIDWAIAYLILPWRLYVHTGDAEAFRTRFDHVKDFLAYFRSFKNKQGVIENGLGDWCPPRWDRKAAPEFMECHPYVSGTAFYYQALNIASEVASVLGDEEYSRECLAEAGEIASAFERSYLHEIEDSGRKHYGSQTATVMALKFDMVPADDTDARVAGLVFDIDVRHDGHHACGIHGLRHLYTVLADQGRGDVAYEMLTDTTFPSPGYVLSCGLTTWPERRWEWKKERYHRNSFNHPMNGGFAAFMHECLGGINPSCSQPGYKHFDLQPQLTDQIQWASATVDSPYGVVRSEWKTESRVFQWTIEIPCNTTATIFVPCSKTSDLYESESLYNEDVTRVQQAGQSWMTFDLGSGVYRFAVRSDSRR</sequence>
<dbReference type="Pfam" id="PF17390">
    <property type="entry name" value="Bac_rhamnosid_C"/>
    <property type="match status" value="1"/>
</dbReference>
<dbReference type="Pfam" id="PF08531">
    <property type="entry name" value="Bac_rhamnosid_N"/>
    <property type="match status" value="1"/>
</dbReference>
<feature type="domain" description="Bacterial alpha-L-rhamnosidase N-terminal" evidence="6">
    <location>
        <begin position="197"/>
        <end position="365"/>
    </location>
</feature>
<dbReference type="InterPro" id="IPR035398">
    <property type="entry name" value="Bac_rhamnosid_C"/>
</dbReference>
<dbReference type="GO" id="GO:0030596">
    <property type="term" value="F:alpha-L-rhamnosidase activity"/>
    <property type="evidence" value="ECO:0007669"/>
    <property type="project" value="UniProtKB-EC"/>
</dbReference>
<gene>
    <name evidence="9" type="ORF">RSSM_06729</name>
</gene>
<organism evidence="9 10">
    <name type="scientific">Rhodopirellula sallentina SM41</name>
    <dbReference type="NCBI Taxonomy" id="1263870"/>
    <lineage>
        <taxon>Bacteria</taxon>
        <taxon>Pseudomonadati</taxon>
        <taxon>Planctomycetota</taxon>
        <taxon>Planctomycetia</taxon>
        <taxon>Pirellulales</taxon>
        <taxon>Pirellulaceae</taxon>
        <taxon>Rhodopirellula</taxon>
    </lineage>
</organism>
<feature type="domain" description="Alpha-L-rhamnosidase concanavalin-like" evidence="5">
    <location>
        <begin position="376"/>
        <end position="479"/>
    </location>
</feature>
<dbReference type="InterPro" id="IPR008902">
    <property type="entry name" value="Rhamnosid_concanavalin"/>
</dbReference>
<dbReference type="InterPro" id="IPR035396">
    <property type="entry name" value="Bac_rhamnosid6H"/>
</dbReference>
<dbReference type="PATRIC" id="fig|1263870.3.peg.7137"/>
<dbReference type="Gene3D" id="1.50.10.10">
    <property type="match status" value="1"/>
</dbReference>
<proteinExistence type="predicted"/>
<feature type="chain" id="PRO_5004072470" description="alpha-L-rhamnosidase" evidence="4">
    <location>
        <begin position="34"/>
        <end position="953"/>
    </location>
</feature>
<dbReference type="AlphaFoldDB" id="M5TRN3"/>
<evidence type="ECO:0000256" key="2">
    <source>
        <dbReference type="ARBA" id="ARBA00012652"/>
    </source>
</evidence>
<evidence type="ECO:0000256" key="1">
    <source>
        <dbReference type="ARBA" id="ARBA00001445"/>
    </source>
</evidence>
<dbReference type="Pfam" id="PF05592">
    <property type="entry name" value="Bac_rhamnosid"/>
    <property type="match status" value="1"/>
</dbReference>